<dbReference type="RefSeq" id="WP_074754373.1">
    <property type="nucleotide sequence ID" value="NZ_FNCO01000009.1"/>
</dbReference>
<sequence>MQLRRFNFAMRIRLCFALVIAALMGVGAFAMYQAREIRQASLVVEQDALPGIALGDDITLAFTKTRFGVIRLLTSTSDSALDSNYAAFVSDTREFATAQDTYRPIISGDQERTLFNTIGTLFEKYRTSAVRVHDLLKQGASNDANALVNGEMSTLAQAMIKTLGELELLNDQAQQTASAAGQQAYQTSLRVTLIVIVLSTLGAIVIAYRLTESIARPVAQALHAADAIARGDLRETALDVSDNDEAAQLLRAVVTMRESLSQTLTGVHQAASQLSSAAEELSMLVSTSYEDLQLQNSELEQAATAITEMSQAVDEVARNASSTCEESRASLNLARDGQQELTSTINAITRLDTSVNGASERAGILAANTVEISKVLEVIRSVADQTNLLALNAAIEAARAGEAGRGFAVVADEVRSLAHRTSTSTMDIERMIGHIQNGTQDTVGALNDSAIQAAQTREQAASANKALQGITTTVNSIDERNALIATACEEQALVAKDVDRSIIRIRDLSVQSSVRSDQTRAASEELAQIAVALKQRLDGFTFG</sequence>
<name>A0A1G8GRR2_9PSED</name>
<dbReference type="Gene3D" id="1.10.287.950">
    <property type="entry name" value="Methyl-accepting chemotaxis protein"/>
    <property type="match status" value="1"/>
</dbReference>
<dbReference type="FunFam" id="1.10.287.950:FF:000001">
    <property type="entry name" value="Methyl-accepting chemotaxis sensory transducer"/>
    <property type="match status" value="1"/>
</dbReference>
<dbReference type="InterPro" id="IPR003660">
    <property type="entry name" value="HAMP_dom"/>
</dbReference>
<dbReference type="InterPro" id="IPR004089">
    <property type="entry name" value="MCPsignal_dom"/>
</dbReference>
<dbReference type="Pfam" id="PF00672">
    <property type="entry name" value="HAMP"/>
    <property type="match status" value="1"/>
</dbReference>
<dbReference type="SMART" id="SM00283">
    <property type="entry name" value="MA"/>
    <property type="match status" value="1"/>
</dbReference>
<proteinExistence type="inferred from homology"/>
<dbReference type="PANTHER" id="PTHR32089">
    <property type="entry name" value="METHYL-ACCEPTING CHEMOTAXIS PROTEIN MCPB"/>
    <property type="match status" value="1"/>
</dbReference>
<dbReference type="GO" id="GO:0005886">
    <property type="term" value="C:plasma membrane"/>
    <property type="evidence" value="ECO:0007669"/>
    <property type="project" value="UniProtKB-SubCell"/>
</dbReference>
<dbReference type="SUPFAM" id="SSF58104">
    <property type="entry name" value="Methyl-accepting chemotaxis protein (MCP) signaling domain"/>
    <property type="match status" value="1"/>
</dbReference>
<keyword evidence="3" id="KW-0488">Methylation</keyword>
<dbReference type="GO" id="GO:0007165">
    <property type="term" value="P:signal transduction"/>
    <property type="evidence" value="ECO:0007669"/>
    <property type="project" value="UniProtKB-KW"/>
</dbReference>
<evidence type="ECO:0000256" key="8">
    <source>
        <dbReference type="ARBA" id="ARBA00023224"/>
    </source>
</evidence>
<dbReference type="Pfam" id="PF12729">
    <property type="entry name" value="4HB_MCP_1"/>
    <property type="match status" value="1"/>
</dbReference>
<keyword evidence="14" id="KW-1185">Reference proteome</keyword>
<keyword evidence="4" id="KW-0145">Chemotaxis</keyword>
<organism evidence="13 14">
    <name type="scientific">Pseudomonas abietaniphila</name>
    <dbReference type="NCBI Taxonomy" id="89065"/>
    <lineage>
        <taxon>Bacteria</taxon>
        <taxon>Pseudomonadati</taxon>
        <taxon>Pseudomonadota</taxon>
        <taxon>Gammaproteobacteria</taxon>
        <taxon>Pseudomonadales</taxon>
        <taxon>Pseudomonadaceae</taxon>
        <taxon>Pseudomonas</taxon>
    </lineage>
</organism>
<keyword evidence="2" id="KW-1003">Cell membrane</keyword>
<comment type="similarity">
    <text evidence="9">Belongs to the methyl-accepting chemotaxis (MCP) protein family.</text>
</comment>
<evidence type="ECO:0000313" key="14">
    <source>
        <dbReference type="Proteomes" id="UP000182894"/>
    </source>
</evidence>
<feature type="domain" description="HAMP" evidence="12">
    <location>
        <begin position="212"/>
        <end position="265"/>
    </location>
</feature>
<dbReference type="PANTHER" id="PTHR32089:SF120">
    <property type="entry name" value="METHYL-ACCEPTING CHEMOTAXIS PROTEIN TLPQ"/>
    <property type="match status" value="1"/>
</dbReference>
<dbReference type="PROSITE" id="PS50885">
    <property type="entry name" value="HAMP"/>
    <property type="match status" value="1"/>
</dbReference>
<dbReference type="Gene3D" id="6.10.340.10">
    <property type="match status" value="1"/>
</dbReference>
<evidence type="ECO:0000256" key="6">
    <source>
        <dbReference type="ARBA" id="ARBA00022989"/>
    </source>
</evidence>
<comment type="subcellular location">
    <subcellularLocation>
        <location evidence="1">Cell membrane</location>
        <topology evidence="1">Multi-pass membrane protein</topology>
    </subcellularLocation>
</comment>
<dbReference type="STRING" id="89065.SAMN05216605_109229"/>
<dbReference type="EMBL" id="FNCO01000009">
    <property type="protein sequence ID" value="SDH97094.1"/>
    <property type="molecule type" value="Genomic_DNA"/>
</dbReference>
<evidence type="ECO:0000256" key="1">
    <source>
        <dbReference type="ARBA" id="ARBA00004651"/>
    </source>
</evidence>
<protein>
    <submittedName>
        <fullName evidence="13">Methyl-accepting chemotaxis protein</fullName>
    </submittedName>
</protein>
<evidence type="ECO:0000256" key="2">
    <source>
        <dbReference type="ARBA" id="ARBA00022475"/>
    </source>
</evidence>
<keyword evidence="5" id="KW-0812">Transmembrane</keyword>
<dbReference type="GO" id="GO:0006935">
    <property type="term" value="P:chemotaxis"/>
    <property type="evidence" value="ECO:0007669"/>
    <property type="project" value="UniProtKB-KW"/>
</dbReference>
<evidence type="ECO:0000259" key="12">
    <source>
        <dbReference type="PROSITE" id="PS50885"/>
    </source>
</evidence>
<dbReference type="AlphaFoldDB" id="A0A1G8GRR2"/>
<dbReference type="Pfam" id="PF00015">
    <property type="entry name" value="MCPsignal"/>
    <property type="match status" value="1"/>
</dbReference>
<evidence type="ECO:0000256" key="9">
    <source>
        <dbReference type="ARBA" id="ARBA00029447"/>
    </source>
</evidence>
<evidence type="ECO:0000259" key="11">
    <source>
        <dbReference type="PROSITE" id="PS50111"/>
    </source>
</evidence>
<accession>A0A1G8GRR2</accession>
<feature type="domain" description="Methyl-accepting transducer" evidence="11">
    <location>
        <begin position="270"/>
        <end position="506"/>
    </location>
</feature>
<keyword evidence="6" id="KW-1133">Transmembrane helix</keyword>
<reference evidence="14" key="1">
    <citation type="submission" date="2016-10" db="EMBL/GenBank/DDBJ databases">
        <authorList>
            <person name="Varghese N."/>
            <person name="Submissions S."/>
        </authorList>
    </citation>
    <scope>NUCLEOTIDE SEQUENCE [LARGE SCALE GENOMIC DNA]</scope>
    <source>
        <strain evidence="14">ATCC 700689</strain>
    </source>
</reference>
<evidence type="ECO:0000256" key="10">
    <source>
        <dbReference type="PROSITE-ProRule" id="PRU00284"/>
    </source>
</evidence>
<dbReference type="Proteomes" id="UP000182894">
    <property type="component" value="Unassembled WGS sequence"/>
</dbReference>
<keyword evidence="8 10" id="KW-0807">Transducer</keyword>
<dbReference type="PROSITE" id="PS50111">
    <property type="entry name" value="CHEMOTAXIS_TRANSDUC_2"/>
    <property type="match status" value="1"/>
</dbReference>
<dbReference type="CDD" id="cd06225">
    <property type="entry name" value="HAMP"/>
    <property type="match status" value="1"/>
</dbReference>
<evidence type="ECO:0000256" key="5">
    <source>
        <dbReference type="ARBA" id="ARBA00022692"/>
    </source>
</evidence>
<evidence type="ECO:0000256" key="4">
    <source>
        <dbReference type="ARBA" id="ARBA00022500"/>
    </source>
</evidence>
<dbReference type="InterPro" id="IPR024478">
    <property type="entry name" value="HlyB_4HB_MCP"/>
</dbReference>
<keyword evidence="7" id="KW-0472">Membrane</keyword>
<evidence type="ECO:0000256" key="3">
    <source>
        <dbReference type="ARBA" id="ARBA00022481"/>
    </source>
</evidence>
<gene>
    <name evidence="13" type="ORF">SAMN05216605_109229</name>
</gene>
<dbReference type="SMART" id="SM00304">
    <property type="entry name" value="HAMP"/>
    <property type="match status" value="1"/>
</dbReference>
<evidence type="ECO:0000313" key="13">
    <source>
        <dbReference type="EMBL" id="SDH97094.1"/>
    </source>
</evidence>
<evidence type="ECO:0000256" key="7">
    <source>
        <dbReference type="ARBA" id="ARBA00023136"/>
    </source>
</evidence>